<dbReference type="PROSITE" id="PS52050">
    <property type="entry name" value="WYL"/>
    <property type="match status" value="1"/>
</dbReference>
<evidence type="ECO:0000313" key="6">
    <source>
        <dbReference type="Proteomes" id="UP000321424"/>
    </source>
</evidence>
<dbReference type="PIRSF" id="PIRSF016838">
    <property type="entry name" value="PafC"/>
    <property type="match status" value="1"/>
</dbReference>
<sequence length="319" mass="34620">MRDPSGRLLRLLSLLQSPRDWTGVELGERLGVSPRTIRRDIERLRELGYPVDATQGNVGGYRLAAGAAMPPLVLDDEEALAIAIGLRTAATAGIVGIEDASLRAIAKLEQVLPSRLRARLTALSQTAVVASTADGPWADPEILAVLASCCAAQEKIRFAYRRAEGATSKRLVEPHQVVAAGRRWYLIAFDNDRADWRTFRVDRLADIHRTGVRVPQRELPGGVDAADWLTRSLSAAAGSTRARVRLPMPIEQAAARIPARNGLLEPIDDHTCLLTTYPDAPEYLARAIVLLPVDYVVLDPPAVIAELRALAERATSALA</sequence>
<dbReference type="Proteomes" id="UP000321424">
    <property type="component" value="Unassembled WGS sequence"/>
</dbReference>
<dbReference type="InterPro" id="IPR028349">
    <property type="entry name" value="PafC-like"/>
</dbReference>
<evidence type="ECO:0000256" key="2">
    <source>
        <dbReference type="ARBA" id="ARBA00023125"/>
    </source>
</evidence>
<reference evidence="5 6" key="1">
    <citation type="submission" date="2019-07" db="EMBL/GenBank/DDBJ databases">
        <title>Whole genome shotgun sequence of Nocardia ninae NBRC 108245.</title>
        <authorList>
            <person name="Hosoyama A."/>
            <person name="Uohara A."/>
            <person name="Ohji S."/>
            <person name="Ichikawa N."/>
        </authorList>
    </citation>
    <scope>NUCLEOTIDE SEQUENCE [LARGE SCALE GENOMIC DNA]</scope>
    <source>
        <strain evidence="5 6">NBRC 108245</strain>
    </source>
</reference>
<dbReference type="Pfam" id="PF13280">
    <property type="entry name" value="WYL"/>
    <property type="match status" value="1"/>
</dbReference>
<dbReference type="PROSITE" id="PS51000">
    <property type="entry name" value="HTH_DEOR_2"/>
    <property type="match status" value="1"/>
</dbReference>
<dbReference type="InterPro" id="IPR026881">
    <property type="entry name" value="WYL_dom"/>
</dbReference>
<dbReference type="GO" id="GO:0003677">
    <property type="term" value="F:DNA binding"/>
    <property type="evidence" value="ECO:0007669"/>
    <property type="project" value="UniProtKB-KW"/>
</dbReference>
<evidence type="ECO:0000259" key="4">
    <source>
        <dbReference type="PROSITE" id="PS51000"/>
    </source>
</evidence>
<name>A0A511MLV6_9NOCA</name>
<dbReference type="PANTHER" id="PTHR34580:SF3">
    <property type="entry name" value="PROTEIN PAFB"/>
    <property type="match status" value="1"/>
</dbReference>
<feature type="domain" description="HTH deoR-type" evidence="4">
    <location>
        <begin position="4"/>
        <end position="59"/>
    </location>
</feature>
<comment type="caution">
    <text evidence="5">The sequence shown here is derived from an EMBL/GenBank/DDBJ whole genome shotgun (WGS) entry which is preliminary data.</text>
</comment>
<keyword evidence="6" id="KW-1185">Reference proteome</keyword>
<accession>A0A511MLV6</accession>
<dbReference type="InterPro" id="IPR001034">
    <property type="entry name" value="DeoR_HTH"/>
</dbReference>
<evidence type="ECO:0000313" key="5">
    <source>
        <dbReference type="EMBL" id="GEM41117.1"/>
    </source>
</evidence>
<evidence type="ECO:0000256" key="3">
    <source>
        <dbReference type="ARBA" id="ARBA00023163"/>
    </source>
</evidence>
<dbReference type="OrthoDB" id="8555652at2"/>
<dbReference type="InterPro" id="IPR013196">
    <property type="entry name" value="HTH_11"/>
</dbReference>
<keyword evidence="2" id="KW-0238">DNA-binding</keyword>
<dbReference type="EMBL" id="BJXA01000046">
    <property type="protein sequence ID" value="GEM41117.1"/>
    <property type="molecule type" value="Genomic_DNA"/>
</dbReference>
<dbReference type="InterPro" id="IPR051534">
    <property type="entry name" value="CBASS_pafABC_assoc_protein"/>
</dbReference>
<dbReference type="InterPro" id="IPR036390">
    <property type="entry name" value="WH_DNA-bd_sf"/>
</dbReference>
<dbReference type="InterPro" id="IPR018356">
    <property type="entry name" value="Tscrpt_reg_HTH_DeoR_CS"/>
</dbReference>
<dbReference type="GO" id="GO:0003700">
    <property type="term" value="F:DNA-binding transcription factor activity"/>
    <property type="evidence" value="ECO:0007669"/>
    <property type="project" value="InterPro"/>
</dbReference>
<dbReference type="PANTHER" id="PTHR34580">
    <property type="match status" value="1"/>
</dbReference>
<dbReference type="AlphaFoldDB" id="A0A511MLV6"/>
<keyword evidence="3" id="KW-0804">Transcription</keyword>
<proteinExistence type="predicted"/>
<evidence type="ECO:0000256" key="1">
    <source>
        <dbReference type="ARBA" id="ARBA00023015"/>
    </source>
</evidence>
<dbReference type="SUPFAM" id="SSF46785">
    <property type="entry name" value="Winged helix' DNA-binding domain"/>
    <property type="match status" value="1"/>
</dbReference>
<dbReference type="Gene3D" id="1.10.10.10">
    <property type="entry name" value="Winged helix-like DNA-binding domain superfamily/Winged helix DNA-binding domain"/>
    <property type="match status" value="1"/>
</dbReference>
<organism evidence="5 6">
    <name type="scientific">Nocardia ninae NBRC 108245</name>
    <dbReference type="NCBI Taxonomy" id="1210091"/>
    <lineage>
        <taxon>Bacteria</taxon>
        <taxon>Bacillati</taxon>
        <taxon>Actinomycetota</taxon>
        <taxon>Actinomycetes</taxon>
        <taxon>Mycobacteriales</taxon>
        <taxon>Nocardiaceae</taxon>
        <taxon>Nocardia</taxon>
    </lineage>
</organism>
<dbReference type="InterPro" id="IPR036388">
    <property type="entry name" value="WH-like_DNA-bd_sf"/>
</dbReference>
<dbReference type="RefSeq" id="WP_147137519.1">
    <property type="nucleotide sequence ID" value="NZ_BJXA01000046.1"/>
</dbReference>
<keyword evidence="1" id="KW-0805">Transcription regulation</keyword>
<gene>
    <name evidence="5" type="ORF">NN4_56360</name>
</gene>
<dbReference type="Pfam" id="PF08279">
    <property type="entry name" value="HTH_11"/>
    <property type="match status" value="1"/>
</dbReference>
<dbReference type="PROSITE" id="PS00894">
    <property type="entry name" value="HTH_DEOR_1"/>
    <property type="match status" value="1"/>
</dbReference>
<protein>
    <submittedName>
        <fullName evidence="5">Transcriptional regulator</fullName>
    </submittedName>
</protein>